<proteinExistence type="predicted"/>
<dbReference type="PANTHER" id="PTHR12125:SF5">
    <property type="entry name" value="F-BOX DOMAIN-CONTAINING PROTEIN"/>
    <property type="match status" value="1"/>
</dbReference>
<keyword evidence="2" id="KW-1185">Reference proteome</keyword>
<name>A0A183CT80_GLOPA</name>
<feature type="domain" description="FBA" evidence="1">
    <location>
        <begin position="1"/>
        <end position="170"/>
    </location>
</feature>
<dbReference type="PANTHER" id="PTHR12125">
    <property type="entry name" value="F-BOX ONLY PROTEIN 6-LIKE PROTEIN"/>
    <property type="match status" value="1"/>
</dbReference>
<evidence type="ECO:0000313" key="3">
    <source>
        <dbReference type="WBParaSite" id="GPLIN_001608800"/>
    </source>
</evidence>
<dbReference type="GO" id="GO:0019005">
    <property type="term" value="C:SCF ubiquitin ligase complex"/>
    <property type="evidence" value="ECO:0007669"/>
    <property type="project" value="TreeGrafter"/>
</dbReference>
<dbReference type="SUPFAM" id="SSF49785">
    <property type="entry name" value="Galactose-binding domain-like"/>
    <property type="match status" value="1"/>
</dbReference>
<dbReference type="GO" id="GO:0031146">
    <property type="term" value="P:SCF-dependent proteasomal ubiquitin-dependent protein catabolic process"/>
    <property type="evidence" value="ECO:0007669"/>
    <property type="project" value="TreeGrafter"/>
</dbReference>
<reference evidence="2" key="2">
    <citation type="submission" date="2014-05" db="EMBL/GenBank/DDBJ databases">
        <title>The genome and life-stage specific transcriptomes of Globodera pallida elucidate key aspects of plant parasitism by a cyst nematode.</title>
        <authorList>
            <person name="Cotton J.A."/>
            <person name="Lilley C.J."/>
            <person name="Jones L.M."/>
            <person name="Kikuchi T."/>
            <person name="Reid A.J."/>
            <person name="Thorpe P."/>
            <person name="Tsai I.J."/>
            <person name="Beasley H."/>
            <person name="Blok V."/>
            <person name="Cock P.J.A."/>
            <person name="Van den Akker S.E."/>
            <person name="Holroyd N."/>
            <person name="Hunt M."/>
            <person name="Mantelin S."/>
            <person name="Naghra H."/>
            <person name="Pain A."/>
            <person name="Palomares-Rius J.E."/>
            <person name="Zarowiecki M."/>
            <person name="Berriman M."/>
            <person name="Jones J.T."/>
            <person name="Urwin P.E."/>
        </authorList>
    </citation>
    <scope>NUCLEOTIDE SEQUENCE [LARGE SCALE GENOMIC DNA]</scope>
    <source>
        <strain evidence="2">Lindley</strain>
    </source>
</reference>
<dbReference type="InterPro" id="IPR008979">
    <property type="entry name" value="Galactose-bd-like_sf"/>
</dbReference>
<dbReference type="GO" id="GO:0006516">
    <property type="term" value="P:glycoprotein catabolic process"/>
    <property type="evidence" value="ECO:0007669"/>
    <property type="project" value="TreeGrafter"/>
</dbReference>
<dbReference type="PROSITE" id="PS51114">
    <property type="entry name" value="FBA"/>
    <property type="match status" value="1"/>
</dbReference>
<protein>
    <submittedName>
        <fullName evidence="3">FBA domain-containing protein</fullName>
    </submittedName>
</protein>
<evidence type="ECO:0000259" key="1">
    <source>
        <dbReference type="PROSITE" id="PS51114"/>
    </source>
</evidence>
<dbReference type="Pfam" id="PF04300">
    <property type="entry name" value="FBA"/>
    <property type="match status" value="1"/>
</dbReference>
<accession>A0A183CT80</accession>
<dbReference type="Proteomes" id="UP000050741">
    <property type="component" value="Unassembled WGS sequence"/>
</dbReference>
<dbReference type="GO" id="GO:0061630">
    <property type="term" value="F:ubiquitin protein ligase activity"/>
    <property type="evidence" value="ECO:0007669"/>
    <property type="project" value="TreeGrafter"/>
</dbReference>
<reference evidence="2" key="1">
    <citation type="submission" date="2013-12" db="EMBL/GenBank/DDBJ databases">
        <authorList>
            <person name="Aslett M."/>
        </authorList>
    </citation>
    <scope>NUCLEOTIDE SEQUENCE [LARGE SCALE GENOMIC DNA]</scope>
    <source>
        <strain evidence="2">Lindley</strain>
    </source>
</reference>
<dbReference type="FunFam" id="2.60.120.260:FF:000012">
    <property type="entry name" value="F-box only protein 2"/>
    <property type="match status" value="1"/>
</dbReference>
<dbReference type="GO" id="GO:0005737">
    <property type="term" value="C:cytoplasm"/>
    <property type="evidence" value="ECO:0007669"/>
    <property type="project" value="UniProtKB-ARBA"/>
</dbReference>
<dbReference type="InterPro" id="IPR039752">
    <property type="entry name" value="F-box_only"/>
</dbReference>
<dbReference type="Gene3D" id="2.60.120.260">
    <property type="entry name" value="Galactose-binding domain-like"/>
    <property type="match status" value="1"/>
</dbReference>
<dbReference type="SMART" id="SM01198">
    <property type="entry name" value="FBA"/>
    <property type="match status" value="1"/>
</dbReference>
<evidence type="ECO:0000313" key="2">
    <source>
        <dbReference type="Proteomes" id="UP000050741"/>
    </source>
</evidence>
<organism evidence="2 3">
    <name type="scientific">Globodera pallida</name>
    <name type="common">Potato cyst nematode worm</name>
    <name type="synonym">Heterodera pallida</name>
    <dbReference type="NCBI Taxonomy" id="36090"/>
    <lineage>
        <taxon>Eukaryota</taxon>
        <taxon>Metazoa</taxon>
        <taxon>Ecdysozoa</taxon>
        <taxon>Nematoda</taxon>
        <taxon>Chromadorea</taxon>
        <taxon>Rhabditida</taxon>
        <taxon>Tylenchina</taxon>
        <taxon>Tylenchomorpha</taxon>
        <taxon>Tylenchoidea</taxon>
        <taxon>Heteroderidae</taxon>
        <taxon>Heteroderinae</taxon>
        <taxon>Globodera</taxon>
    </lineage>
</organism>
<dbReference type="InterPro" id="IPR007397">
    <property type="entry name" value="F-box-assoc_dom"/>
</dbReference>
<dbReference type="AlphaFoldDB" id="A0A183CT80"/>
<reference evidence="3" key="3">
    <citation type="submission" date="2016-06" db="UniProtKB">
        <authorList>
            <consortium name="WormBaseParasite"/>
        </authorList>
    </citation>
    <scope>IDENTIFICATION</scope>
</reference>
<dbReference type="GO" id="GO:0036503">
    <property type="term" value="P:ERAD pathway"/>
    <property type="evidence" value="ECO:0007669"/>
    <property type="project" value="TreeGrafter"/>
</dbReference>
<sequence length="175" mass="20109">HSARIEIPPRFIDGPKACPDTGEAVDECVAISYTNFQKRIVIKLADEGLTDEILDKFAPSIVVSELVANRRDCGSVYRVKSQLVKMFPIDVNVHDDKRDKAERQCCGEKRHTVKTFRQWDDEHWHKVEHVFSKYPQGMRYLVVECSGNDTQFWAGNYGPKMAKFRVNALFQSNSD</sequence>
<dbReference type="WBParaSite" id="GPLIN_001608800">
    <property type="protein sequence ID" value="GPLIN_001608800"/>
    <property type="gene ID" value="GPLIN_001608800"/>
</dbReference>